<reference evidence="3 4" key="1">
    <citation type="journal article" date="2018" name="New Phytol.">
        <title>Comparative genomics and transcriptomics depict ericoid mycorrhizal fungi as versatile saprotrophs and plant mutualists.</title>
        <authorList>
            <person name="Martino E."/>
            <person name="Morin E."/>
            <person name="Grelet G.A."/>
            <person name="Kuo A."/>
            <person name="Kohler A."/>
            <person name="Daghino S."/>
            <person name="Barry K.W."/>
            <person name="Cichocki N."/>
            <person name="Clum A."/>
            <person name="Dockter R.B."/>
            <person name="Hainaut M."/>
            <person name="Kuo R.C."/>
            <person name="LaButti K."/>
            <person name="Lindahl B.D."/>
            <person name="Lindquist E.A."/>
            <person name="Lipzen A."/>
            <person name="Khouja H.R."/>
            <person name="Magnuson J."/>
            <person name="Murat C."/>
            <person name="Ohm R.A."/>
            <person name="Singer S.W."/>
            <person name="Spatafora J.W."/>
            <person name="Wang M."/>
            <person name="Veneault-Fourrey C."/>
            <person name="Henrissat B."/>
            <person name="Grigoriev I.V."/>
            <person name="Martin F.M."/>
            <person name="Perotto S."/>
        </authorList>
    </citation>
    <scope>NUCLEOTIDE SEQUENCE [LARGE SCALE GENOMIC DNA]</scope>
    <source>
        <strain evidence="3 4">ATCC 22711</strain>
    </source>
</reference>
<name>A0A2T3B993_AMORE</name>
<dbReference type="SUPFAM" id="SSF51735">
    <property type="entry name" value="NAD(P)-binding Rossmann-fold domains"/>
    <property type="match status" value="1"/>
</dbReference>
<dbReference type="OrthoDB" id="10254221at2759"/>
<dbReference type="STRING" id="857342.A0A2T3B993"/>
<dbReference type="GeneID" id="36570543"/>
<gene>
    <name evidence="3" type="ORF">M430DRAFT_136392</name>
</gene>
<evidence type="ECO:0000313" key="4">
    <source>
        <dbReference type="Proteomes" id="UP000241818"/>
    </source>
</evidence>
<evidence type="ECO:0000256" key="1">
    <source>
        <dbReference type="ARBA" id="ARBA00038376"/>
    </source>
</evidence>
<keyword evidence="4" id="KW-1185">Reference proteome</keyword>
<accession>A0A2T3B993</accession>
<organism evidence="3 4">
    <name type="scientific">Amorphotheca resinae ATCC 22711</name>
    <dbReference type="NCBI Taxonomy" id="857342"/>
    <lineage>
        <taxon>Eukaryota</taxon>
        <taxon>Fungi</taxon>
        <taxon>Dikarya</taxon>
        <taxon>Ascomycota</taxon>
        <taxon>Pezizomycotina</taxon>
        <taxon>Leotiomycetes</taxon>
        <taxon>Helotiales</taxon>
        <taxon>Amorphothecaceae</taxon>
        <taxon>Amorphotheca</taxon>
    </lineage>
</organism>
<dbReference type="PANTHER" id="PTHR43355:SF2">
    <property type="entry name" value="FLAVIN REDUCTASE (NADPH)"/>
    <property type="match status" value="1"/>
</dbReference>
<dbReference type="InParanoid" id="A0A2T3B993"/>
<dbReference type="GO" id="GO:0004074">
    <property type="term" value="F:biliverdin reductase [NAD(P)H] activity"/>
    <property type="evidence" value="ECO:0007669"/>
    <property type="project" value="TreeGrafter"/>
</dbReference>
<dbReference type="GO" id="GO:0042602">
    <property type="term" value="F:riboflavin reductase (NADPH) activity"/>
    <property type="evidence" value="ECO:0007669"/>
    <property type="project" value="TreeGrafter"/>
</dbReference>
<dbReference type="AlphaFoldDB" id="A0A2T3B993"/>
<dbReference type="InterPro" id="IPR051606">
    <property type="entry name" value="Polyketide_Oxido-like"/>
</dbReference>
<dbReference type="InterPro" id="IPR016040">
    <property type="entry name" value="NAD(P)-bd_dom"/>
</dbReference>
<comment type="similarity">
    <text evidence="1">Belongs to the avfA family.</text>
</comment>
<dbReference type="RefSeq" id="XP_024723491.1">
    <property type="nucleotide sequence ID" value="XM_024862462.1"/>
</dbReference>
<sequence length="218" mass="23251">MTSRILVLGATGQTGIDFSNAALEAGHQLTLYVRNPSKVPENIKSHEKVSIVEGQLSDEEKLKQAVASGATVFVSFAGPTFGSTGTPVSDSLKLLLPLLISHNYQRAIITATCSYTAPEDQGGLKWRAVVGLIRLIGGSAYHEIQGIGAQVTSQDPAKLKWTLIRLPFLDNGDAKHVTATFTGSGKDGLFLSRKSAAAWVLDQLDSEEWVGKCPALCN</sequence>
<dbReference type="Proteomes" id="UP000241818">
    <property type="component" value="Unassembled WGS sequence"/>
</dbReference>
<dbReference type="Pfam" id="PF13460">
    <property type="entry name" value="NAD_binding_10"/>
    <property type="match status" value="1"/>
</dbReference>
<dbReference type="InterPro" id="IPR036291">
    <property type="entry name" value="NAD(P)-bd_dom_sf"/>
</dbReference>
<dbReference type="EMBL" id="KZ679008">
    <property type="protein sequence ID" value="PSS23445.1"/>
    <property type="molecule type" value="Genomic_DNA"/>
</dbReference>
<proteinExistence type="inferred from homology"/>
<feature type="domain" description="NAD(P)-binding" evidence="2">
    <location>
        <begin position="9"/>
        <end position="206"/>
    </location>
</feature>
<dbReference type="PANTHER" id="PTHR43355">
    <property type="entry name" value="FLAVIN REDUCTASE (NADPH)"/>
    <property type="match status" value="1"/>
</dbReference>
<evidence type="ECO:0000259" key="2">
    <source>
        <dbReference type="Pfam" id="PF13460"/>
    </source>
</evidence>
<evidence type="ECO:0000313" key="3">
    <source>
        <dbReference type="EMBL" id="PSS23445.1"/>
    </source>
</evidence>
<dbReference type="Gene3D" id="3.40.50.720">
    <property type="entry name" value="NAD(P)-binding Rossmann-like Domain"/>
    <property type="match status" value="1"/>
</dbReference>
<protein>
    <recommendedName>
        <fullName evidence="2">NAD(P)-binding domain-containing protein</fullName>
    </recommendedName>
</protein>